<proteinExistence type="predicted"/>
<name>A0A8D8WJ42_9HEMI</name>
<accession>A0A8D8WJ42</accession>
<evidence type="ECO:0000313" key="1">
    <source>
        <dbReference type="EMBL" id="CAG6662057.1"/>
    </source>
</evidence>
<dbReference type="EMBL" id="HBUF01201458">
    <property type="protein sequence ID" value="CAG6662057.1"/>
    <property type="molecule type" value="Transcribed_RNA"/>
</dbReference>
<sequence length="100" mass="11625">MTQTNFYSDATGFLAKIHGKLEDIFEKMICHRCKFMLKFFPGKNIKVRQKHKMRANFHVVFLNEEYNGAIFSFPGPTVQKSWARVPPGQENPSSPNVVRY</sequence>
<dbReference type="AlphaFoldDB" id="A0A8D8WJ42"/>
<reference evidence="1" key="1">
    <citation type="submission" date="2021-05" db="EMBL/GenBank/DDBJ databases">
        <authorList>
            <person name="Alioto T."/>
            <person name="Alioto T."/>
            <person name="Gomez Garrido J."/>
        </authorList>
    </citation>
    <scope>NUCLEOTIDE SEQUENCE</scope>
</reference>
<dbReference type="EMBL" id="HBUF01201457">
    <property type="protein sequence ID" value="CAG6662056.1"/>
    <property type="molecule type" value="Transcribed_RNA"/>
</dbReference>
<protein>
    <submittedName>
        <fullName evidence="1">Uncharacterized protein</fullName>
    </submittedName>
</protein>
<organism evidence="1">
    <name type="scientific">Cacopsylla melanoneura</name>
    <dbReference type="NCBI Taxonomy" id="428564"/>
    <lineage>
        <taxon>Eukaryota</taxon>
        <taxon>Metazoa</taxon>
        <taxon>Ecdysozoa</taxon>
        <taxon>Arthropoda</taxon>
        <taxon>Hexapoda</taxon>
        <taxon>Insecta</taxon>
        <taxon>Pterygota</taxon>
        <taxon>Neoptera</taxon>
        <taxon>Paraneoptera</taxon>
        <taxon>Hemiptera</taxon>
        <taxon>Sternorrhyncha</taxon>
        <taxon>Psylloidea</taxon>
        <taxon>Psyllidae</taxon>
        <taxon>Psyllinae</taxon>
        <taxon>Cacopsylla</taxon>
    </lineage>
</organism>